<name>A0A1I6QG69_9CAUL</name>
<proteinExistence type="predicted"/>
<evidence type="ECO:0000313" key="3">
    <source>
        <dbReference type="EMBL" id="SFS51444.1"/>
    </source>
</evidence>
<protein>
    <submittedName>
        <fullName evidence="3">Uncharacterized protein</fullName>
    </submittedName>
</protein>
<keyword evidence="4" id="KW-1185">Reference proteome</keyword>
<keyword evidence="2" id="KW-0732">Signal</keyword>
<accession>A0A1I6QG69</accession>
<evidence type="ECO:0000256" key="1">
    <source>
        <dbReference type="SAM" id="Phobius"/>
    </source>
</evidence>
<gene>
    <name evidence="3" type="ORF">SAMN05192570_1792</name>
</gene>
<keyword evidence="1" id="KW-1133">Transmembrane helix</keyword>
<feature type="chain" id="PRO_5011596092" evidence="2">
    <location>
        <begin position="22"/>
        <end position="74"/>
    </location>
</feature>
<keyword evidence="1" id="KW-0812">Transmembrane</keyword>
<dbReference type="EMBL" id="FOZV01000003">
    <property type="protein sequence ID" value="SFS51444.1"/>
    <property type="molecule type" value="Genomic_DNA"/>
</dbReference>
<evidence type="ECO:0000313" key="4">
    <source>
        <dbReference type="Proteomes" id="UP000198788"/>
    </source>
</evidence>
<evidence type="ECO:0000256" key="2">
    <source>
        <dbReference type="SAM" id="SignalP"/>
    </source>
</evidence>
<keyword evidence="1" id="KW-0472">Membrane</keyword>
<reference evidence="4" key="1">
    <citation type="submission" date="2016-10" db="EMBL/GenBank/DDBJ databases">
        <authorList>
            <person name="Varghese N."/>
            <person name="Submissions S."/>
        </authorList>
    </citation>
    <scope>NUCLEOTIDE SEQUENCE [LARGE SCALE GENOMIC DNA]</scope>
    <source>
        <strain evidence="4">CGMCC 1.10683</strain>
    </source>
</reference>
<organism evidence="3 4">
    <name type="scientific">Brevundimonas viscosa</name>
    <dbReference type="NCBI Taxonomy" id="871741"/>
    <lineage>
        <taxon>Bacteria</taxon>
        <taxon>Pseudomonadati</taxon>
        <taxon>Pseudomonadota</taxon>
        <taxon>Alphaproteobacteria</taxon>
        <taxon>Caulobacterales</taxon>
        <taxon>Caulobacteraceae</taxon>
        <taxon>Brevundimonas</taxon>
    </lineage>
</organism>
<dbReference type="RefSeq" id="WP_092309156.1">
    <property type="nucleotide sequence ID" value="NZ_FOZV01000003.1"/>
</dbReference>
<dbReference type="Proteomes" id="UP000198788">
    <property type="component" value="Unassembled WGS sequence"/>
</dbReference>
<feature type="signal peptide" evidence="2">
    <location>
        <begin position="1"/>
        <end position="21"/>
    </location>
</feature>
<dbReference type="AlphaFoldDB" id="A0A1I6QG69"/>
<feature type="transmembrane region" description="Helical" evidence="1">
    <location>
        <begin position="45"/>
        <end position="66"/>
    </location>
</feature>
<sequence>MKKTIAAVTAGLLLVSGQALAAGQSSTARVGDRVGPQAGESSEFAGIPLIGILAAAGVIAAVVAVASDDDSESD</sequence>